<dbReference type="EMBL" id="JACHHO010000002">
    <property type="protein sequence ID" value="MBB5204580.1"/>
    <property type="molecule type" value="Genomic_DNA"/>
</dbReference>
<gene>
    <name evidence="1" type="ORF">HNQ51_001894</name>
</gene>
<evidence type="ECO:0000313" key="2">
    <source>
        <dbReference type="Proteomes" id="UP000554837"/>
    </source>
</evidence>
<sequence length="330" mass="34861">MSSPLNPIPGTPWAGLSPLMLASLGESLAQRALALQRTAGMPEGAVPQLRALEQLGLELQSLVHALGGASRSAAEPVPLRAAAEAARRQWLAELARRGLTLRVSGAELSQELEPARLQHALDLLIAHGLAAGVDLQLAVAADDAQGAILSLGGAGAGPDPAELHAQLLQWLARAQQWPLRRDADAQGWRLSLCLAATPNALAIDELPTLPRRHWTREDRVLVIEPDERTRVQAAQLIGRAGLRGDCVATLAQAEAALRDGDPRTVVTGIPLDAPEAQALFGALRQRLPGLRWVELVDQPHVFSAGSAEGGWPARISRGDLAHTLLAALAD</sequence>
<dbReference type="OrthoDB" id="9840532at2"/>
<dbReference type="InterPro" id="IPR011006">
    <property type="entry name" value="CheY-like_superfamily"/>
</dbReference>
<reference evidence="1 2" key="1">
    <citation type="submission" date="2020-08" db="EMBL/GenBank/DDBJ databases">
        <title>Genomic Encyclopedia of Type Strains, Phase IV (KMG-IV): sequencing the most valuable type-strain genomes for metagenomic binning, comparative biology and taxonomic classification.</title>
        <authorList>
            <person name="Goeker M."/>
        </authorList>
    </citation>
    <scope>NUCLEOTIDE SEQUENCE [LARGE SCALE GENOMIC DNA]</scope>
    <source>
        <strain evidence="1 2">DSM 23958</strain>
    </source>
</reference>
<dbReference type="AlphaFoldDB" id="A0A840S811"/>
<protein>
    <submittedName>
        <fullName evidence="1">Uncharacterized protein</fullName>
    </submittedName>
</protein>
<comment type="caution">
    <text evidence="1">The sequence shown here is derived from an EMBL/GenBank/DDBJ whole genome shotgun (WGS) entry which is preliminary data.</text>
</comment>
<dbReference type="RefSeq" id="WP_138855756.1">
    <property type="nucleotide sequence ID" value="NZ_CP040709.1"/>
</dbReference>
<keyword evidence="2" id="KW-1185">Reference proteome</keyword>
<proteinExistence type="predicted"/>
<dbReference type="SUPFAM" id="SSF52172">
    <property type="entry name" value="CheY-like"/>
    <property type="match status" value="1"/>
</dbReference>
<accession>A0A840S811</accession>
<name>A0A840S811_9BURK</name>
<dbReference type="Proteomes" id="UP000554837">
    <property type="component" value="Unassembled WGS sequence"/>
</dbReference>
<organism evidence="1 2">
    <name type="scientific">Inhella inkyongensis</name>
    <dbReference type="NCBI Taxonomy" id="392593"/>
    <lineage>
        <taxon>Bacteria</taxon>
        <taxon>Pseudomonadati</taxon>
        <taxon>Pseudomonadota</taxon>
        <taxon>Betaproteobacteria</taxon>
        <taxon>Burkholderiales</taxon>
        <taxon>Sphaerotilaceae</taxon>
        <taxon>Inhella</taxon>
    </lineage>
</organism>
<evidence type="ECO:0000313" key="1">
    <source>
        <dbReference type="EMBL" id="MBB5204580.1"/>
    </source>
</evidence>